<keyword evidence="2" id="KW-1185">Reference proteome</keyword>
<reference evidence="1 2" key="1">
    <citation type="submission" date="2016-02" db="EMBL/GenBank/DDBJ databases">
        <title>Genome analysis of coral dinoflagellate symbionts highlights evolutionary adaptations to a symbiotic lifestyle.</title>
        <authorList>
            <person name="Aranda M."/>
            <person name="Li Y."/>
            <person name="Liew Y.J."/>
            <person name="Baumgarten S."/>
            <person name="Simakov O."/>
            <person name="Wilson M."/>
            <person name="Piel J."/>
            <person name="Ashoor H."/>
            <person name="Bougouffa S."/>
            <person name="Bajic V.B."/>
            <person name="Ryu T."/>
            <person name="Ravasi T."/>
            <person name="Bayer T."/>
            <person name="Micklem G."/>
            <person name="Kim H."/>
            <person name="Bhak J."/>
            <person name="Lajeunesse T.C."/>
            <person name="Voolstra C.R."/>
        </authorList>
    </citation>
    <scope>NUCLEOTIDE SEQUENCE [LARGE SCALE GENOMIC DNA]</scope>
    <source>
        <strain evidence="1 2">CCMP2467</strain>
    </source>
</reference>
<protein>
    <submittedName>
        <fullName evidence="1">Uncharacterized protein</fullName>
    </submittedName>
</protein>
<organism evidence="1 2">
    <name type="scientific">Symbiodinium microadriaticum</name>
    <name type="common">Dinoflagellate</name>
    <name type="synonym">Zooxanthella microadriatica</name>
    <dbReference type="NCBI Taxonomy" id="2951"/>
    <lineage>
        <taxon>Eukaryota</taxon>
        <taxon>Sar</taxon>
        <taxon>Alveolata</taxon>
        <taxon>Dinophyceae</taxon>
        <taxon>Suessiales</taxon>
        <taxon>Symbiodiniaceae</taxon>
        <taxon>Symbiodinium</taxon>
    </lineage>
</organism>
<sequence length="830" mass="93709">MAAKLLEFRQSEVIAQILPGLGTLSPASLCFDGVSIGNSLFSRGESFTVIVLSTISASSGRLFPQFVASPSSGLLHDGPSQAAVVLSSLETHASKLTTESLRSRVLCMVGGDGAVCKGGPDSRHASSAAGNIVAASVYPRIPEDEQHAEWEEFHRGEAAYRASVNASEFAKELFAMGKSMSQSFGTGVGRVLLRGMAGVLGDERVAVAADAGGTLQGVALQRIAANLLDNYSHYALGLHARISRRKAGHGGASQASLQELGRRLLSIDFVVFALAFRDMMERQSVFTRSVQAQGEPPWLTAVSFRHKQQQCREDLQLLYELRRWSVIFVLLQHYSDDTELQALNRSLLYTRMGRRFYHSTRNLFSVIVHRVYDRVQLQILRLRMAEWVAFSEMTAAEARRDSMSVPIDVPLRYATIPTRPVPSNLQGVELFRKHKIQCQTSRLVPLTAERCQVALKAAESYLDGLIRCYDEYWGSVGRSLHLQTLHTDMMLCWDFEAMLACNKPALPNEDAMLRLMEVFRPRMLHFRWPELSYVLRVWPQPKESKRQYLLFWTLFRRRSNRDDWRHVQAYQVLLFETPNLLEKYLTAVFQRFMSRPMSRSTPSSQLRCLVDLVWSKKSQAITVSVNAVGKLKQHGYLEEGRYVKLLRAPFRGCLFVLRTDRVECIGGQRDEALVKSVAETLIEAGKNPIIQKMQKYRRCQKGKPETGNLSVTARVRLSDAKADLSCLTWATLSSLEEEDGVTMDRLLHLYKHREDEKQLYRELHAPKDLDSATRLALDKVVTQRKDGLRIDSLSGHVVRKTLPRSSMREKLADWMASPEGQAWKAQRDAL</sequence>
<evidence type="ECO:0000313" key="2">
    <source>
        <dbReference type="Proteomes" id="UP000186817"/>
    </source>
</evidence>
<dbReference type="EMBL" id="LSRX01000168">
    <property type="protein sequence ID" value="OLQ06075.1"/>
    <property type="molecule type" value="Genomic_DNA"/>
</dbReference>
<accession>A0A1Q9EF54</accession>
<evidence type="ECO:0000313" key="1">
    <source>
        <dbReference type="EMBL" id="OLQ06075.1"/>
    </source>
</evidence>
<comment type="caution">
    <text evidence="1">The sequence shown here is derived from an EMBL/GenBank/DDBJ whole genome shotgun (WGS) entry which is preliminary data.</text>
</comment>
<proteinExistence type="predicted"/>
<gene>
    <name evidence="1" type="ORF">AK812_SmicGene10664</name>
</gene>
<name>A0A1Q9EF54_SYMMI</name>
<dbReference type="Proteomes" id="UP000186817">
    <property type="component" value="Unassembled WGS sequence"/>
</dbReference>
<dbReference type="OrthoDB" id="425125at2759"/>
<dbReference type="AlphaFoldDB" id="A0A1Q9EF54"/>